<protein>
    <recommendedName>
        <fullName evidence="13">Sensor histidine kinase</fullName>
        <ecNumber evidence="13">2.7.13.3</ecNumber>
    </recommendedName>
</protein>
<accession>A0A940NPD9</accession>
<feature type="transmembrane region" description="Helical" evidence="15">
    <location>
        <begin position="7"/>
        <end position="30"/>
    </location>
</feature>
<dbReference type="Proteomes" id="UP000682134">
    <property type="component" value="Unassembled WGS sequence"/>
</dbReference>
<feature type="coiled-coil region" evidence="14">
    <location>
        <begin position="109"/>
        <end position="136"/>
    </location>
</feature>
<keyword evidence="10 15" id="KW-1133">Transmembrane helix</keyword>
<dbReference type="CDD" id="cd16917">
    <property type="entry name" value="HATPase_UhpB-NarQ-NarX-like"/>
    <property type="match status" value="1"/>
</dbReference>
<feature type="domain" description="Histidine kinase" evidence="16">
    <location>
        <begin position="148"/>
        <end position="338"/>
    </location>
</feature>
<dbReference type="GO" id="GO:0046983">
    <property type="term" value="F:protein dimerization activity"/>
    <property type="evidence" value="ECO:0007669"/>
    <property type="project" value="InterPro"/>
</dbReference>
<dbReference type="Gene3D" id="1.20.5.1930">
    <property type="match status" value="1"/>
</dbReference>
<dbReference type="InterPro" id="IPR017202">
    <property type="entry name" value="LiaS/VraS"/>
</dbReference>
<dbReference type="InterPro" id="IPR005467">
    <property type="entry name" value="His_kinase_dom"/>
</dbReference>
<evidence type="ECO:0000256" key="15">
    <source>
        <dbReference type="SAM" id="Phobius"/>
    </source>
</evidence>
<dbReference type="InterPro" id="IPR050482">
    <property type="entry name" value="Sensor_HK_TwoCompSys"/>
</dbReference>
<dbReference type="GO" id="GO:0000155">
    <property type="term" value="F:phosphorelay sensor kinase activity"/>
    <property type="evidence" value="ECO:0007669"/>
    <property type="project" value="UniProtKB-UniRule"/>
</dbReference>
<dbReference type="SUPFAM" id="SSF55874">
    <property type="entry name" value="ATPase domain of HSP90 chaperone/DNA topoisomerase II/histidine kinase"/>
    <property type="match status" value="1"/>
</dbReference>
<evidence type="ECO:0000256" key="2">
    <source>
        <dbReference type="ARBA" id="ARBA00004651"/>
    </source>
</evidence>
<dbReference type="Pfam" id="PF02518">
    <property type="entry name" value="HATPase_c"/>
    <property type="match status" value="1"/>
</dbReference>
<dbReference type="InterPro" id="IPR011712">
    <property type="entry name" value="Sig_transdc_His_kin_sub3_dim/P"/>
</dbReference>
<dbReference type="SMART" id="SM00387">
    <property type="entry name" value="HATPase_c"/>
    <property type="match status" value="1"/>
</dbReference>
<keyword evidence="14" id="KW-0175">Coiled coil</keyword>
<organism evidence="17 18">
    <name type="scientific">Gottfriedia endophytica</name>
    <dbReference type="NCBI Taxonomy" id="2820819"/>
    <lineage>
        <taxon>Bacteria</taxon>
        <taxon>Bacillati</taxon>
        <taxon>Bacillota</taxon>
        <taxon>Bacilli</taxon>
        <taxon>Bacillales</taxon>
        <taxon>Bacillaceae</taxon>
        <taxon>Gottfriedia</taxon>
    </lineage>
</organism>
<evidence type="ECO:0000256" key="6">
    <source>
        <dbReference type="ARBA" id="ARBA00022692"/>
    </source>
</evidence>
<dbReference type="Pfam" id="PF07730">
    <property type="entry name" value="HisKA_3"/>
    <property type="match status" value="1"/>
</dbReference>
<comment type="caution">
    <text evidence="17">The sequence shown here is derived from an EMBL/GenBank/DDBJ whole genome shotgun (WGS) entry which is preliminary data.</text>
</comment>
<evidence type="ECO:0000256" key="11">
    <source>
        <dbReference type="ARBA" id="ARBA00023012"/>
    </source>
</evidence>
<keyword evidence="18" id="KW-1185">Reference proteome</keyword>
<dbReference type="PANTHER" id="PTHR24421">
    <property type="entry name" value="NITRATE/NITRITE SENSOR PROTEIN NARX-RELATED"/>
    <property type="match status" value="1"/>
</dbReference>
<keyword evidence="6 15" id="KW-0812">Transmembrane</keyword>
<keyword evidence="9 13" id="KW-0067">ATP-binding</keyword>
<proteinExistence type="predicted"/>
<keyword evidence="5 13" id="KW-0808">Transferase</keyword>
<dbReference type="EMBL" id="JAGIYQ010000007">
    <property type="protein sequence ID" value="MBP0725879.1"/>
    <property type="molecule type" value="Genomic_DNA"/>
</dbReference>
<dbReference type="AlphaFoldDB" id="A0A940NPD9"/>
<evidence type="ECO:0000256" key="9">
    <source>
        <dbReference type="ARBA" id="ARBA00022840"/>
    </source>
</evidence>
<dbReference type="GO" id="GO:0005886">
    <property type="term" value="C:plasma membrane"/>
    <property type="evidence" value="ECO:0007669"/>
    <property type="project" value="UniProtKB-SubCell"/>
</dbReference>
<evidence type="ECO:0000256" key="10">
    <source>
        <dbReference type="ARBA" id="ARBA00022989"/>
    </source>
</evidence>
<evidence type="ECO:0000256" key="4">
    <source>
        <dbReference type="ARBA" id="ARBA00022553"/>
    </source>
</evidence>
<evidence type="ECO:0000256" key="3">
    <source>
        <dbReference type="ARBA" id="ARBA00022475"/>
    </source>
</evidence>
<comment type="subcellular location">
    <subcellularLocation>
        <location evidence="2 13">Cell membrane</location>
        <topology evidence="2 13">Multi-pass membrane protein</topology>
    </subcellularLocation>
</comment>
<evidence type="ECO:0000259" key="16">
    <source>
        <dbReference type="PROSITE" id="PS50109"/>
    </source>
</evidence>
<keyword evidence="8 13" id="KW-0418">Kinase</keyword>
<evidence type="ECO:0000256" key="14">
    <source>
        <dbReference type="SAM" id="Coils"/>
    </source>
</evidence>
<dbReference type="Gene3D" id="3.30.565.10">
    <property type="entry name" value="Histidine kinase-like ATPase, C-terminal domain"/>
    <property type="match status" value="1"/>
</dbReference>
<dbReference type="RefSeq" id="WP_209405898.1">
    <property type="nucleotide sequence ID" value="NZ_JAGIYQ010000007.1"/>
</dbReference>
<dbReference type="InterPro" id="IPR003594">
    <property type="entry name" value="HATPase_dom"/>
</dbReference>
<sequence>MKLSKNVVIYTSLSAIFTLILIVSIMYFFIDKNIFSQLMSLKFSSISLAVILLVGTIVIGMIVGFAMVGNISHVEKELTLNLEQVGKGTFHKTETKSLQKYELHFKELLNGISKQVEDSKKTVQKLVDEKKALENQQIEDVITKERHRLARELHDSVSQQLFAISMMISAINEVGDTTFKDQLQYIEKMAVNAQSEMRALLLHLRPAQLEGKSLKEGVEKLLADLNGKQSLQLSWTVDEISLSHGVEDHIFRIIQEVLSNTLRHAEANKFELRIRKIEDFVLVRMIDDGKGFDLEKRKNGSYGIQSIIERAKEIGGNAKIISVPDRGTQIEVKVPLVD</sequence>
<feature type="transmembrane region" description="Helical" evidence="15">
    <location>
        <begin position="46"/>
        <end position="68"/>
    </location>
</feature>
<evidence type="ECO:0000256" key="8">
    <source>
        <dbReference type="ARBA" id="ARBA00022777"/>
    </source>
</evidence>
<evidence type="ECO:0000256" key="7">
    <source>
        <dbReference type="ARBA" id="ARBA00022741"/>
    </source>
</evidence>
<dbReference type="InterPro" id="IPR036890">
    <property type="entry name" value="HATPase_C_sf"/>
</dbReference>
<comment type="catalytic activity">
    <reaction evidence="1 13">
        <text>ATP + protein L-histidine = ADP + protein N-phospho-L-histidine.</text>
        <dbReference type="EC" id="2.7.13.3"/>
    </reaction>
</comment>
<keyword evidence="3 13" id="KW-1003">Cell membrane</keyword>
<name>A0A940NPD9_9BACI</name>
<gene>
    <name evidence="17" type="ORF">J5Y03_11930</name>
</gene>
<keyword evidence="11 13" id="KW-0902">Two-component regulatory system</keyword>
<evidence type="ECO:0000313" key="18">
    <source>
        <dbReference type="Proteomes" id="UP000682134"/>
    </source>
</evidence>
<dbReference type="PIRSF" id="PIRSF037431">
    <property type="entry name" value="STHK_LiaS"/>
    <property type="match status" value="1"/>
</dbReference>
<evidence type="ECO:0000256" key="5">
    <source>
        <dbReference type="ARBA" id="ARBA00022679"/>
    </source>
</evidence>
<dbReference type="EC" id="2.7.13.3" evidence="13"/>
<dbReference type="PROSITE" id="PS50109">
    <property type="entry name" value="HIS_KIN"/>
    <property type="match status" value="1"/>
</dbReference>
<keyword evidence="7 13" id="KW-0547">Nucleotide-binding</keyword>
<keyword evidence="12 13" id="KW-0472">Membrane</keyword>
<dbReference type="PANTHER" id="PTHR24421:SF37">
    <property type="entry name" value="SENSOR HISTIDINE KINASE NARS"/>
    <property type="match status" value="1"/>
</dbReference>
<dbReference type="GO" id="GO:0005524">
    <property type="term" value="F:ATP binding"/>
    <property type="evidence" value="ECO:0007669"/>
    <property type="project" value="UniProtKB-UniRule"/>
</dbReference>
<keyword evidence="4" id="KW-0597">Phosphoprotein</keyword>
<reference evidence="17" key="1">
    <citation type="submission" date="2021-04" db="EMBL/GenBank/DDBJ databases">
        <title>Genome seq and assembly of Bacillus sp.</title>
        <authorList>
            <person name="Chhetri G."/>
        </authorList>
    </citation>
    <scope>NUCLEOTIDE SEQUENCE</scope>
    <source>
        <strain evidence="17">RG28</strain>
    </source>
</reference>
<evidence type="ECO:0000256" key="1">
    <source>
        <dbReference type="ARBA" id="ARBA00000085"/>
    </source>
</evidence>
<evidence type="ECO:0000256" key="13">
    <source>
        <dbReference type="PIRNR" id="PIRNR037431"/>
    </source>
</evidence>
<evidence type="ECO:0000256" key="12">
    <source>
        <dbReference type="ARBA" id="ARBA00023136"/>
    </source>
</evidence>
<evidence type="ECO:0000313" key="17">
    <source>
        <dbReference type="EMBL" id="MBP0725879.1"/>
    </source>
</evidence>